<feature type="chain" id="PRO_5001493665" description="CC domain-containing protein" evidence="1">
    <location>
        <begin position="21"/>
        <end position="622"/>
    </location>
</feature>
<dbReference type="InterPro" id="IPR006150">
    <property type="entry name" value="Cys_repeat_1"/>
</dbReference>
<organism evidence="2 3">
    <name type="scientific">Ancylostoma ceylanicum</name>
    <dbReference type="NCBI Taxonomy" id="53326"/>
    <lineage>
        <taxon>Eukaryota</taxon>
        <taxon>Metazoa</taxon>
        <taxon>Ecdysozoa</taxon>
        <taxon>Nematoda</taxon>
        <taxon>Chromadorea</taxon>
        <taxon>Rhabditida</taxon>
        <taxon>Rhabditina</taxon>
        <taxon>Rhabditomorpha</taxon>
        <taxon>Strongyloidea</taxon>
        <taxon>Ancylostomatidae</taxon>
        <taxon>Ancylostomatinae</taxon>
        <taxon>Ancylostoma</taxon>
    </lineage>
</organism>
<feature type="signal peptide" evidence="1">
    <location>
        <begin position="1"/>
        <end position="20"/>
    </location>
</feature>
<evidence type="ECO:0008006" key="4">
    <source>
        <dbReference type="Google" id="ProtNLM"/>
    </source>
</evidence>
<dbReference type="PANTHER" id="PTHR34150">
    <property type="entry name" value="PROTEIN CBG08832-RELATED"/>
    <property type="match status" value="1"/>
</dbReference>
<dbReference type="PANTHER" id="PTHR34150:SF7">
    <property type="entry name" value="PROTEIN CBG10108"/>
    <property type="match status" value="1"/>
</dbReference>
<keyword evidence="1" id="KW-0732">Signal</keyword>
<comment type="caution">
    <text evidence="2">The sequence shown here is derived from an EMBL/GenBank/DDBJ whole genome shotgun (WGS) entry which is preliminary data.</text>
</comment>
<gene>
    <name evidence="2" type="primary">Acey_s0008.g229</name>
    <name evidence="2" type="synonym">Acey-K04H4.2</name>
    <name evidence="2" type="ORF">Y032_0008g229</name>
</gene>
<accession>A0A016VKQ3</accession>
<sequence length="622" mass="63114">MQQWLLLLFRIYSIVFRSLTTITNSTANELEENDWPVGPPGYGFPDHLADLDAVLVKAAGDGMPMPSTSNCVGCPPPAAAPPIIALPANACPGGGYPVGQCNSGFCAPGYSCVQNVCCPSYSAPRIQFNVCPTGAPPVGGCINGGCAAGYSCIQNQCCISPVTKNPFVCPNGNQAAGGCVNGQCGAGYTCQNGLCCLGTAGSAVRCLDGSEAIGACIPSCTGGACGNVQISYYCGTGYTCTTGNICCPISSCPNGGEPIGPPVNGLCPEGYNLQGNQCCSNVAAACPDGSAGTPPVNGLCPTGTTLTGTVCCPSTTQAALVGNCEVASMGIGPCTAAGCGVGYACDNDATNPQCCPVVNYRDPQYQIGPAVSGMCPVGYVAVYPPSSANADGTNDGVCVDLQTVPGLCAVAVQAGPCNAGTCQTGYTCNTYADICCPTTTAFSRIRPGQSNKRPTYGRPLHSYMPTRPEVCADGSVAAGACINSLCGVGHECQNGICCPPASKESKMRSMCPNGETAVSGCFPNGGCGSGFECVRHMNLCCPPGGNEIVPSSPHNTIRPIGARCFMDAECVGHSEGLSLCHAGVCQCSPIAYTQGIACVRRKFHLKMNDSPIADDVKETNNV</sequence>
<evidence type="ECO:0000313" key="2">
    <source>
        <dbReference type="EMBL" id="EYC27876.1"/>
    </source>
</evidence>
<dbReference type="Proteomes" id="UP000024635">
    <property type="component" value="Unassembled WGS sequence"/>
</dbReference>
<evidence type="ECO:0000256" key="1">
    <source>
        <dbReference type="SAM" id="SignalP"/>
    </source>
</evidence>
<dbReference type="AlphaFoldDB" id="A0A016VKQ3"/>
<protein>
    <recommendedName>
        <fullName evidence="4">CC domain-containing protein</fullName>
    </recommendedName>
</protein>
<evidence type="ECO:0000313" key="3">
    <source>
        <dbReference type="Proteomes" id="UP000024635"/>
    </source>
</evidence>
<reference evidence="3" key="1">
    <citation type="journal article" date="2015" name="Nat. Genet.">
        <title>The genome and transcriptome of the zoonotic hookworm Ancylostoma ceylanicum identify infection-specific gene families.</title>
        <authorList>
            <person name="Schwarz E.M."/>
            <person name="Hu Y."/>
            <person name="Antoshechkin I."/>
            <person name="Miller M.M."/>
            <person name="Sternberg P.W."/>
            <person name="Aroian R.V."/>
        </authorList>
    </citation>
    <scope>NUCLEOTIDE SEQUENCE</scope>
    <source>
        <strain evidence="3">HY135</strain>
    </source>
</reference>
<dbReference type="OrthoDB" id="5912039at2759"/>
<proteinExistence type="predicted"/>
<dbReference type="SMART" id="SM00289">
    <property type="entry name" value="WR1"/>
    <property type="match status" value="10"/>
</dbReference>
<keyword evidence="3" id="KW-1185">Reference proteome</keyword>
<dbReference type="EMBL" id="JARK01001344">
    <property type="protein sequence ID" value="EYC27876.1"/>
    <property type="molecule type" value="Genomic_DNA"/>
</dbReference>
<name>A0A016VKQ3_9BILA</name>